<evidence type="ECO:0000256" key="1">
    <source>
        <dbReference type="ARBA" id="ARBA00004651"/>
    </source>
</evidence>
<dbReference type="InterPro" id="IPR000515">
    <property type="entry name" value="MetI-like"/>
</dbReference>
<dbReference type="InterPro" id="IPR050366">
    <property type="entry name" value="BP-dependent_transpt_permease"/>
</dbReference>
<dbReference type="OrthoDB" id="9797852at2"/>
<dbReference type="AlphaFoldDB" id="A0A5C5W8N0"/>
<name>A0A5C5W8N0_9BACT</name>
<dbReference type="Proteomes" id="UP000318995">
    <property type="component" value="Unassembled WGS sequence"/>
</dbReference>
<evidence type="ECO:0000256" key="2">
    <source>
        <dbReference type="ARBA" id="ARBA00022448"/>
    </source>
</evidence>
<evidence type="ECO:0000256" key="5">
    <source>
        <dbReference type="ARBA" id="ARBA00022989"/>
    </source>
</evidence>
<dbReference type="CDD" id="cd06261">
    <property type="entry name" value="TM_PBP2"/>
    <property type="match status" value="1"/>
</dbReference>
<evidence type="ECO:0000256" key="6">
    <source>
        <dbReference type="ARBA" id="ARBA00023136"/>
    </source>
</evidence>
<organism evidence="9 10">
    <name type="scientific">Botrimarina hoheduenensis</name>
    <dbReference type="NCBI Taxonomy" id="2528000"/>
    <lineage>
        <taxon>Bacteria</taxon>
        <taxon>Pseudomonadati</taxon>
        <taxon>Planctomycetota</taxon>
        <taxon>Planctomycetia</taxon>
        <taxon>Pirellulales</taxon>
        <taxon>Lacipirellulaceae</taxon>
        <taxon>Botrimarina</taxon>
    </lineage>
</organism>
<comment type="subcellular location">
    <subcellularLocation>
        <location evidence="1 7">Cell membrane</location>
        <topology evidence="1 7">Multi-pass membrane protein</topology>
    </subcellularLocation>
</comment>
<evidence type="ECO:0000256" key="7">
    <source>
        <dbReference type="RuleBase" id="RU363032"/>
    </source>
</evidence>
<dbReference type="InterPro" id="IPR035906">
    <property type="entry name" value="MetI-like_sf"/>
</dbReference>
<feature type="transmembrane region" description="Helical" evidence="7">
    <location>
        <begin position="167"/>
        <end position="186"/>
    </location>
</feature>
<dbReference type="Gene3D" id="1.10.3720.10">
    <property type="entry name" value="MetI-like"/>
    <property type="match status" value="1"/>
</dbReference>
<feature type="transmembrane region" description="Helical" evidence="7">
    <location>
        <begin position="250"/>
        <end position="275"/>
    </location>
</feature>
<comment type="similarity">
    <text evidence="7">Belongs to the binding-protein-dependent transport system permease family.</text>
</comment>
<dbReference type="EMBL" id="SJPH01000003">
    <property type="protein sequence ID" value="TWT46545.1"/>
    <property type="molecule type" value="Genomic_DNA"/>
</dbReference>
<dbReference type="PROSITE" id="PS50928">
    <property type="entry name" value="ABC_TM1"/>
    <property type="match status" value="1"/>
</dbReference>
<keyword evidence="6 7" id="KW-0472">Membrane</keyword>
<feature type="transmembrane region" description="Helical" evidence="7">
    <location>
        <begin position="295"/>
        <end position="316"/>
    </location>
</feature>
<gene>
    <name evidence="9" type="primary">yejE</name>
    <name evidence="9" type="ORF">Pla111_16410</name>
</gene>
<keyword evidence="3" id="KW-1003">Cell membrane</keyword>
<evidence type="ECO:0000313" key="9">
    <source>
        <dbReference type="EMBL" id="TWT46545.1"/>
    </source>
</evidence>
<evidence type="ECO:0000259" key="8">
    <source>
        <dbReference type="PROSITE" id="PS50928"/>
    </source>
</evidence>
<dbReference type="PANTHER" id="PTHR43386:SF1">
    <property type="entry name" value="D,D-DIPEPTIDE TRANSPORT SYSTEM PERMEASE PROTEIN DDPC-RELATED"/>
    <property type="match status" value="1"/>
</dbReference>
<proteinExistence type="inferred from homology"/>
<feature type="domain" description="ABC transmembrane type-1" evidence="8">
    <location>
        <begin position="128"/>
        <end position="317"/>
    </location>
</feature>
<evidence type="ECO:0000256" key="4">
    <source>
        <dbReference type="ARBA" id="ARBA00022692"/>
    </source>
</evidence>
<evidence type="ECO:0000313" key="10">
    <source>
        <dbReference type="Proteomes" id="UP000318995"/>
    </source>
</evidence>
<accession>A0A5C5W8N0</accession>
<comment type="caution">
    <text evidence="9">The sequence shown here is derived from an EMBL/GenBank/DDBJ whole genome shotgun (WGS) entry which is preliminary data.</text>
</comment>
<protein>
    <submittedName>
        <fullName evidence="9">Inner membrane ABC transporter permease protein YejE</fullName>
    </submittedName>
</protein>
<dbReference type="GO" id="GO:0005886">
    <property type="term" value="C:plasma membrane"/>
    <property type="evidence" value="ECO:0007669"/>
    <property type="project" value="UniProtKB-SubCell"/>
</dbReference>
<keyword evidence="10" id="KW-1185">Reference proteome</keyword>
<keyword evidence="4 7" id="KW-0812">Transmembrane</keyword>
<feature type="transmembrane region" description="Helical" evidence="7">
    <location>
        <begin position="132"/>
        <end position="160"/>
    </location>
</feature>
<evidence type="ECO:0000256" key="3">
    <source>
        <dbReference type="ARBA" id="ARBA00022475"/>
    </source>
</evidence>
<reference evidence="9 10" key="1">
    <citation type="submission" date="2019-02" db="EMBL/GenBank/DDBJ databases">
        <title>Deep-cultivation of Planctomycetes and their phenomic and genomic characterization uncovers novel biology.</title>
        <authorList>
            <person name="Wiegand S."/>
            <person name="Jogler M."/>
            <person name="Boedeker C."/>
            <person name="Pinto D."/>
            <person name="Vollmers J."/>
            <person name="Rivas-Marin E."/>
            <person name="Kohn T."/>
            <person name="Peeters S.H."/>
            <person name="Heuer A."/>
            <person name="Rast P."/>
            <person name="Oberbeckmann S."/>
            <person name="Bunk B."/>
            <person name="Jeske O."/>
            <person name="Meyerdierks A."/>
            <person name="Storesund J.E."/>
            <person name="Kallscheuer N."/>
            <person name="Luecker S."/>
            <person name="Lage O.M."/>
            <person name="Pohl T."/>
            <person name="Merkel B.J."/>
            <person name="Hornburger P."/>
            <person name="Mueller R.-W."/>
            <person name="Bruemmer F."/>
            <person name="Labrenz M."/>
            <person name="Spormann A.M."/>
            <person name="Op Den Camp H."/>
            <person name="Overmann J."/>
            <person name="Amann R."/>
            <person name="Jetten M.S.M."/>
            <person name="Mascher T."/>
            <person name="Medema M.H."/>
            <person name="Devos D.P."/>
            <person name="Kaster A.-K."/>
            <person name="Ovreas L."/>
            <person name="Rohde M."/>
            <person name="Galperin M.Y."/>
            <person name="Jogler C."/>
        </authorList>
    </citation>
    <scope>NUCLEOTIDE SEQUENCE [LARGE SCALE GENOMIC DNA]</scope>
    <source>
        <strain evidence="9 10">Pla111</strain>
    </source>
</reference>
<sequence>MIALAYVVMMGLVALLSPAIAGTKPLVCSYQGKLYFPALGYFNRSWENAVFRKDRFRNVYPAKLREKDPASWAIWPLVYQDPYRRVRDGEWPDQPANPTRDEGRPNRFNLFGTNRAGVDVFAQMVHGARTALLVGFVSMGIATTIGVIVGATAGFFGGWIDTALSRLIEVVMCVPSLVLILALIAVLERPTIWHLMAVLGVTGWTGIARLTRAEFLRLKELDYVVAARAIGVGRTAIMFRHLMRNAMAPVLVPVTFGIASAILTESALSFLGFGAPPPNPSWGALLNDGRGNQQMWWLIVFPGVAIFLTVLAYNLIGEGLQESTDPRLAGAE</sequence>
<dbReference type="Pfam" id="PF00528">
    <property type="entry name" value="BPD_transp_1"/>
    <property type="match status" value="1"/>
</dbReference>
<dbReference type="SUPFAM" id="SSF161098">
    <property type="entry name" value="MetI-like"/>
    <property type="match status" value="1"/>
</dbReference>
<keyword evidence="2 7" id="KW-0813">Transport</keyword>
<dbReference type="GO" id="GO:0055085">
    <property type="term" value="P:transmembrane transport"/>
    <property type="evidence" value="ECO:0007669"/>
    <property type="project" value="InterPro"/>
</dbReference>
<dbReference type="PANTHER" id="PTHR43386">
    <property type="entry name" value="OLIGOPEPTIDE TRANSPORT SYSTEM PERMEASE PROTEIN APPC"/>
    <property type="match status" value="1"/>
</dbReference>
<keyword evidence="5 7" id="KW-1133">Transmembrane helix</keyword>